<dbReference type="Proteomes" id="UP001308179">
    <property type="component" value="Unassembled WGS sequence"/>
</dbReference>
<protein>
    <recommendedName>
        <fullName evidence="7">Alcohol dehydrogenase</fullName>
    </recommendedName>
</protein>
<keyword evidence="4" id="KW-0560">Oxidoreductase</keyword>
<evidence type="ECO:0000256" key="2">
    <source>
        <dbReference type="ARBA" id="ARBA00022723"/>
    </source>
</evidence>
<dbReference type="PANTHER" id="PTHR42940">
    <property type="entry name" value="ALCOHOL DEHYDROGENASE 1-RELATED"/>
    <property type="match status" value="1"/>
</dbReference>
<proteinExistence type="predicted"/>
<dbReference type="Gene3D" id="3.90.180.10">
    <property type="entry name" value="Medium-chain alcohol dehydrogenases, catalytic domain"/>
    <property type="match status" value="1"/>
</dbReference>
<evidence type="ECO:0000256" key="1">
    <source>
        <dbReference type="ARBA" id="ARBA00001947"/>
    </source>
</evidence>
<evidence type="ECO:0000256" key="4">
    <source>
        <dbReference type="ARBA" id="ARBA00023002"/>
    </source>
</evidence>
<comment type="caution">
    <text evidence="5">The sequence shown here is derived from an EMBL/GenBank/DDBJ whole genome shotgun (WGS) entry which is preliminary data.</text>
</comment>
<dbReference type="EMBL" id="JAVRRR010001322">
    <property type="protein sequence ID" value="KAK5139210.1"/>
    <property type="molecule type" value="Genomic_DNA"/>
</dbReference>
<feature type="non-terminal residue" evidence="5">
    <location>
        <position position="1"/>
    </location>
</feature>
<reference evidence="5 6" key="1">
    <citation type="submission" date="2023-08" db="EMBL/GenBank/DDBJ databases">
        <title>Black Yeasts Isolated from many extreme environments.</title>
        <authorList>
            <person name="Coleine C."/>
            <person name="Stajich J.E."/>
            <person name="Selbmann L."/>
        </authorList>
    </citation>
    <scope>NUCLEOTIDE SEQUENCE [LARGE SCALE GENOMIC DNA]</scope>
    <source>
        <strain evidence="5 6">CCFEE 5386</strain>
    </source>
</reference>
<accession>A0ABR0KVV7</accession>
<evidence type="ECO:0000313" key="5">
    <source>
        <dbReference type="EMBL" id="KAK5139210.1"/>
    </source>
</evidence>
<comment type="cofactor">
    <cofactor evidence="1">
        <name>Zn(2+)</name>
        <dbReference type="ChEBI" id="CHEBI:29105"/>
    </cofactor>
</comment>
<dbReference type="Gene3D" id="3.40.50.720">
    <property type="entry name" value="NAD(P)-binding Rossmann-like Domain"/>
    <property type="match status" value="1"/>
</dbReference>
<organism evidence="5 6">
    <name type="scientific">Rachicladosporium monterosium</name>
    <dbReference type="NCBI Taxonomy" id="1507873"/>
    <lineage>
        <taxon>Eukaryota</taxon>
        <taxon>Fungi</taxon>
        <taxon>Dikarya</taxon>
        <taxon>Ascomycota</taxon>
        <taxon>Pezizomycotina</taxon>
        <taxon>Dothideomycetes</taxon>
        <taxon>Dothideomycetidae</taxon>
        <taxon>Cladosporiales</taxon>
        <taxon>Cladosporiaceae</taxon>
        <taxon>Rachicladosporium</taxon>
    </lineage>
</organism>
<keyword evidence="2" id="KW-0479">Metal-binding</keyword>
<evidence type="ECO:0008006" key="7">
    <source>
        <dbReference type="Google" id="ProtNLM"/>
    </source>
</evidence>
<sequence>FLVAKAQKIVGVAVGDRREAIETLEFAERGICKTHFRTVKMDELTKVFEEMDRGELKGRVVLDLS</sequence>
<dbReference type="PANTHER" id="PTHR42940:SF5">
    <property type="entry name" value="ALCOHOL DEHYDROGENASE 2"/>
    <property type="match status" value="1"/>
</dbReference>
<keyword evidence="3" id="KW-0862">Zinc</keyword>
<name>A0ABR0KVV7_9PEZI</name>
<gene>
    <name evidence="5" type="ORF">LTR32_007534</name>
</gene>
<evidence type="ECO:0000256" key="3">
    <source>
        <dbReference type="ARBA" id="ARBA00022833"/>
    </source>
</evidence>
<keyword evidence="6" id="KW-1185">Reference proteome</keyword>
<evidence type="ECO:0000313" key="6">
    <source>
        <dbReference type="Proteomes" id="UP001308179"/>
    </source>
</evidence>